<dbReference type="InterPro" id="IPR036291">
    <property type="entry name" value="NAD(P)-bd_dom_sf"/>
</dbReference>
<dbReference type="Pfam" id="PF02558">
    <property type="entry name" value="ApbA"/>
    <property type="match status" value="1"/>
</dbReference>
<evidence type="ECO:0000313" key="3">
    <source>
        <dbReference type="Proteomes" id="UP000318704"/>
    </source>
</evidence>
<evidence type="ECO:0000313" key="2">
    <source>
        <dbReference type="EMBL" id="QDT99970.1"/>
    </source>
</evidence>
<accession>A0A517W404</accession>
<dbReference type="AlphaFoldDB" id="A0A517W404"/>
<dbReference type="RefSeq" id="WP_144989932.1">
    <property type="nucleotide sequence ID" value="NZ_CP037920.1"/>
</dbReference>
<organism evidence="2 3">
    <name type="scientific">Gimesia aquarii</name>
    <dbReference type="NCBI Taxonomy" id="2527964"/>
    <lineage>
        <taxon>Bacteria</taxon>
        <taxon>Pseudomonadati</taxon>
        <taxon>Planctomycetota</taxon>
        <taxon>Planctomycetia</taxon>
        <taxon>Planctomycetales</taxon>
        <taxon>Planctomycetaceae</taxon>
        <taxon>Gimesia</taxon>
    </lineage>
</organism>
<dbReference type="Gene3D" id="3.40.50.720">
    <property type="entry name" value="NAD(P)-binding Rossmann-like Domain"/>
    <property type="match status" value="1"/>
</dbReference>
<name>A0A517W404_9PLAN</name>
<dbReference type="SUPFAM" id="SSF51735">
    <property type="entry name" value="NAD(P)-binding Rossmann-fold domains"/>
    <property type="match status" value="1"/>
</dbReference>
<evidence type="ECO:0000259" key="1">
    <source>
        <dbReference type="Pfam" id="PF02558"/>
    </source>
</evidence>
<protein>
    <submittedName>
        <fullName evidence="2">2-dehydropantoate 2-reductase</fullName>
    </submittedName>
</protein>
<proteinExistence type="predicted"/>
<dbReference type="InterPro" id="IPR013332">
    <property type="entry name" value="KPR_N"/>
</dbReference>
<dbReference type="KEGG" id="gaw:V144x_54840"/>
<gene>
    <name evidence="2" type="ORF">V144x_54840</name>
</gene>
<dbReference type="Proteomes" id="UP000318704">
    <property type="component" value="Chromosome"/>
</dbReference>
<dbReference type="EMBL" id="CP037920">
    <property type="protein sequence ID" value="QDT99970.1"/>
    <property type="molecule type" value="Genomic_DNA"/>
</dbReference>
<sequence>MRILVYGAGNIGSLYAALLKEAGEDVSLLARGKRLDDIRERGILLEEFSSGKQTTTKVKTVACLDPGDAYDLVLVILPKNHVEEVLPILAQNRQTPSMMFFGNNAAGAGEMVEALGHARVLLGFPGAASVMHNDSIRYHILSQQEQPTTIGELEGSQSPRIKAIANTFRSAGFPVSICANMDAWLKTHAAEISPTANALYMVALNIHRLTRNHDALLLMLRAIREGYKVLSKIGVPITPKKHRLFQWLPEPLLLLLMRSMLENKTASIKLGHAVEARDEMKTLADEFRKLIRKAGIDTPSIDTLYRYLNEESEPVPDSDGLVK</sequence>
<reference evidence="2 3" key="1">
    <citation type="submission" date="2019-03" db="EMBL/GenBank/DDBJ databases">
        <title>Deep-cultivation of Planctomycetes and their phenomic and genomic characterization uncovers novel biology.</title>
        <authorList>
            <person name="Wiegand S."/>
            <person name="Jogler M."/>
            <person name="Boedeker C."/>
            <person name="Pinto D."/>
            <person name="Vollmers J."/>
            <person name="Rivas-Marin E."/>
            <person name="Kohn T."/>
            <person name="Peeters S.H."/>
            <person name="Heuer A."/>
            <person name="Rast P."/>
            <person name="Oberbeckmann S."/>
            <person name="Bunk B."/>
            <person name="Jeske O."/>
            <person name="Meyerdierks A."/>
            <person name="Storesund J.E."/>
            <person name="Kallscheuer N."/>
            <person name="Luecker S."/>
            <person name="Lage O.M."/>
            <person name="Pohl T."/>
            <person name="Merkel B.J."/>
            <person name="Hornburger P."/>
            <person name="Mueller R.-W."/>
            <person name="Bruemmer F."/>
            <person name="Labrenz M."/>
            <person name="Spormann A.M."/>
            <person name="Op den Camp H."/>
            <person name="Overmann J."/>
            <person name="Amann R."/>
            <person name="Jetten M.S.M."/>
            <person name="Mascher T."/>
            <person name="Medema M.H."/>
            <person name="Devos D.P."/>
            <person name="Kaster A.-K."/>
            <person name="Ovreas L."/>
            <person name="Rohde M."/>
            <person name="Galperin M.Y."/>
            <person name="Jogler C."/>
        </authorList>
    </citation>
    <scope>NUCLEOTIDE SEQUENCE [LARGE SCALE GENOMIC DNA]</scope>
    <source>
        <strain evidence="2 3">V144</strain>
    </source>
</reference>
<feature type="domain" description="Ketopantoate reductase N-terminal" evidence="1">
    <location>
        <begin position="3"/>
        <end position="154"/>
    </location>
</feature>